<dbReference type="Pfam" id="PF24809">
    <property type="entry name" value="DUF7708"/>
    <property type="match status" value="1"/>
</dbReference>
<dbReference type="SMART" id="SM00248">
    <property type="entry name" value="ANK"/>
    <property type="match status" value="3"/>
</dbReference>
<name>A0A420SG03_GIBIN</name>
<evidence type="ECO:0000256" key="1">
    <source>
        <dbReference type="PROSITE-ProRule" id="PRU00023"/>
    </source>
</evidence>
<dbReference type="SUPFAM" id="SSF48403">
    <property type="entry name" value="Ankyrin repeat"/>
    <property type="match status" value="1"/>
</dbReference>
<accession>A0A420SG03</accession>
<dbReference type="InterPro" id="IPR002110">
    <property type="entry name" value="Ankyrin_rpt"/>
</dbReference>
<dbReference type="InterPro" id="IPR056125">
    <property type="entry name" value="DUF7708"/>
</dbReference>
<reference evidence="3 4" key="1">
    <citation type="journal article" date="2018" name="Sci. Rep.">
        <title>Characterisation of pathogen-specific regions and novel effector candidates in Fusarium oxysporum f. sp. cepae.</title>
        <authorList>
            <person name="Armitage A.D."/>
            <person name="Taylor A."/>
            <person name="Sobczyk M.K."/>
            <person name="Baxter L."/>
            <person name="Greenfield B.P."/>
            <person name="Bates H.J."/>
            <person name="Wilson F."/>
            <person name="Jackson A.C."/>
            <person name="Ott S."/>
            <person name="Harrison R.J."/>
            <person name="Clarkson J.P."/>
        </authorList>
    </citation>
    <scope>NUCLEOTIDE SEQUENCE [LARGE SCALE GENOMIC DNA]</scope>
    <source>
        <strain evidence="3 4">Fp_A8</strain>
    </source>
</reference>
<dbReference type="Pfam" id="PF12796">
    <property type="entry name" value="Ank_2"/>
    <property type="match status" value="1"/>
</dbReference>
<dbReference type="Gene3D" id="1.25.40.20">
    <property type="entry name" value="Ankyrin repeat-containing domain"/>
    <property type="match status" value="1"/>
</dbReference>
<protein>
    <recommendedName>
        <fullName evidence="2">DUF7708 domain-containing protein</fullName>
    </recommendedName>
</protein>
<evidence type="ECO:0000313" key="3">
    <source>
        <dbReference type="EMBL" id="RKL28174.1"/>
    </source>
</evidence>
<dbReference type="InterPro" id="IPR036770">
    <property type="entry name" value="Ankyrin_rpt-contain_sf"/>
</dbReference>
<dbReference type="PANTHER" id="PTHR10039">
    <property type="entry name" value="AMELOGENIN"/>
    <property type="match status" value="1"/>
</dbReference>
<feature type="repeat" description="ANK" evidence="1">
    <location>
        <begin position="791"/>
        <end position="823"/>
    </location>
</feature>
<feature type="domain" description="DUF7708" evidence="2">
    <location>
        <begin position="81"/>
        <end position="221"/>
    </location>
</feature>
<comment type="caution">
    <text evidence="3">The sequence shown here is derived from an EMBL/GenBank/DDBJ whole genome shotgun (WGS) entry which is preliminary data.</text>
</comment>
<proteinExistence type="predicted"/>
<dbReference type="Proteomes" id="UP000283569">
    <property type="component" value="Unassembled WGS sequence"/>
</dbReference>
<evidence type="ECO:0000313" key="4">
    <source>
        <dbReference type="Proteomes" id="UP000283569"/>
    </source>
</evidence>
<dbReference type="PROSITE" id="PS50297">
    <property type="entry name" value="ANK_REP_REGION"/>
    <property type="match status" value="2"/>
</dbReference>
<keyword evidence="1" id="KW-0040">ANK repeat</keyword>
<dbReference type="PANTHER" id="PTHR10039:SF16">
    <property type="entry name" value="GPI INOSITOL-DEACYLASE"/>
    <property type="match status" value="1"/>
</dbReference>
<evidence type="ECO:0000259" key="2">
    <source>
        <dbReference type="Pfam" id="PF24809"/>
    </source>
</evidence>
<gene>
    <name evidence="3" type="ORF">BFJ72_g12634</name>
</gene>
<sequence>MDLTQSSQAVTCSVPKKGDQILQNAIDSFRTVLTPEQLAEFDCIQSVPETDAVLVFTAELDLRRQNKKGKSIASRLFPVLQAVHSFTAIIDTFVSSNPTIAALVWGSVKMTMTIMLNAASYYEAFVELCMELGRICPRFEQYQALFPASERLQEALCTFNASIIQCCQHVIAIPKNSRGWTSPLNPLNPSFWQSFQQVFESDLRKLRDDSKNVNKEIRLAADQSQYRNNELQRMENDQADRSRRSLNECQREERQILTKVLKSMLDDGVNARLFITSRDHATSIFKEDYVILEQISMNCSVARDSMAQLVEQAVQKCLDAGELLVGDQTLINEIKNTLTKHADGMMLWVTLILRHLCTQPNNERIREAIAFKNLPRSLRELFNRILDRTISEGKERIVQELLPWLVAAKQPLTLSQLEECCLIRPLQEYTIRDRYVNGIHLIDTWFQGLVEIDYETKTVHFIHACVQQFFLTASDDTAFSNFHVCLEDADHHIGDICVTYLNFSDFKTTLARVRPPLPPIAPDEICQKALSNEWSWPGLLRLCQRVHAHKRRAADINATITSYTKASDATVQESILLDHPFLSYASTHWLSHSVNFDQGQCETWSLWKSMLMYGHELAASPVSQEYHRTIDGATVLWATHERHFALLYVVATSKELSKQYNQALFDYVLQENDVNLLHRMLTWGLPLDSLRCGAARNGRLEIIKTLFEAGVDVNKISYTKGPKGWLEFIPLNEAIEQGQIKVMEYLLQKGANPDRIDLYSHSSPLELAAALGGSKGLQTCRVLVDAGANTKNTKALLIACAHGDREIIKLLLSAGVDVNALYRASQCKPPSVGI</sequence>
<dbReference type="AlphaFoldDB" id="A0A420SG03"/>
<organism evidence="3 4">
    <name type="scientific">Gibberella intermedia</name>
    <name type="common">Bulb rot disease fungus</name>
    <name type="synonym">Fusarium proliferatum</name>
    <dbReference type="NCBI Taxonomy" id="948311"/>
    <lineage>
        <taxon>Eukaryota</taxon>
        <taxon>Fungi</taxon>
        <taxon>Dikarya</taxon>
        <taxon>Ascomycota</taxon>
        <taxon>Pezizomycotina</taxon>
        <taxon>Sordariomycetes</taxon>
        <taxon>Hypocreomycetidae</taxon>
        <taxon>Hypocreales</taxon>
        <taxon>Nectriaceae</taxon>
        <taxon>Fusarium</taxon>
        <taxon>Fusarium fujikuroi species complex</taxon>
    </lineage>
</organism>
<feature type="repeat" description="ANK" evidence="1">
    <location>
        <begin position="730"/>
        <end position="758"/>
    </location>
</feature>
<dbReference type="EMBL" id="MRDB01000066">
    <property type="protein sequence ID" value="RKL28174.1"/>
    <property type="molecule type" value="Genomic_DNA"/>
</dbReference>
<dbReference type="PROSITE" id="PS50088">
    <property type="entry name" value="ANK_REPEAT"/>
    <property type="match status" value="2"/>
</dbReference>